<feature type="domain" description="Ionotropic glutamate receptor C-terminal" evidence="11">
    <location>
        <begin position="381"/>
        <end position="640"/>
    </location>
</feature>
<keyword evidence="7 12" id="KW-0675">Receptor</keyword>
<dbReference type="SUPFAM" id="SSF53850">
    <property type="entry name" value="Periplasmic binding protein-like II"/>
    <property type="match status" value="1"/>
</dbReference>
<dbReference type="Proteomes" id="UP000440578">
    <property type="component" value="Unassembled WGS sequence"/>
</dbReference>
<evidence type="ECO:0000256" key="5">
    <source>
        <dbReference type="ARBA" id="ARBA00022989"/>
    </source>
</evidence>
<evidence type="ECO:0000259" key="11">
    <source>
        <dbReference type="Pfam" id="PF00060"/>
    </source>
</evidence>
<keyword evidence="5 10" id="KW-1133">Transmembrane helix</keyword>
<organism evidence="12 13">
    <name type="scientific">Amphibalanus amphitrite</name>
    <name type="common">Striped barnacle</name>
    <name type="synonym">Balanus amphitrite</name>
    <dbReference type="NCBI Taxonomy" id="1232801"/>
    <lineage>
        <taxon>Eukaryota</taxon>
        <taxon>Metazoa</taxon>
        <taxon>Ecdysozoa</taxon>
        <taxon>Arthropoda</taxon>
        <taxon>Crustacea</taxon>
        <taxon>Multicrustacea</taxon>
        <taxon>Cirripedia</taxon>
        <taxon>Thoracica</taxon>
        <taxon>Thoracicalcarea</taxon>
        <taxon>Balanomorpha</taxon>
        <taxon>Balanoidea</taxon>
        <taxon>Balanidae</taxon>
        <taxon>Amphibalaninae</taxon>
        <taxon>Amphibalanus</taxon>
    </lineage>
</organism>
<reference evidence="12 13" key="1">
    <citation type="submission" date="2019-07" db="EMBL/GenBank/DDBJ databases">
        <title>Draft genome assembly of a fouling barnacle, Amphibalanus amphitrite (Darwin, 1854): The first reference genome for Thecostraca.</title>
        <authorList>
            <person name="Kim W."/>
        </authorList>
    </citation>
    <scope>NUCLEOTIDE SEQUENCE [LARGE SCALE GENOMIC DNA]</scope>
    <source>
        <strain evidence="12">SNU_AA5</strain>
        <tissue evidence="12">Soma without cirri and trophi</tissue>
    </source>
</reference>
<dbReference type="EMBL" id="VIIS01001925">
    <property type="protein sequence ID" value="KAF0290870.1"/>
    <property type="molecule type" value="Genomic_DNA"/>
</dbReference>
<dbReference type="GO" id="GO:0005886">
    <property type="term" value="C:plasma membrane"/>
    <property type="evidence" value="ECO:0007669"/>
    <property type="project" value="UniProtKB-SubCell"/>
</dbReference>
<keyword evidence="3" id="KW-1003">Cell membrane</keyword>
<protein>
    <submittedName>
        <fullName evidence="12">Glutamate receptor 1</fullName>
    </submittedName>
</protein>
<feature type="transmembrane region" description="Helical" evidence="10">
    <location>
        <begin position="446"/>
        <end position="468"/>
    </location>
</feature>
<comment type="subcellular location">
    <subcellularLocation>
        <location evidence="1">Cell membrane</location>
        <topology evidence="1">Multi-pass membrane protein</topology>
    </subcellularLocation>
</comment>
<comment type="caution">
    <text evidence="12">The sequence shown here is derived from an EMBL/GenBank/DDBJ whole genome shotgun (WGS) entry which is preliminary data.</text>
</comment>
<evidence type="ECO:0000256" key="7">
    <source>
        <dbReference type="ARBA" id="ARBA00023170"/>
    </source>
</evidence>
<keyword evidence="8" id="KW-0325">Glycoprotein</keyword>
<evidence type="ECO:0000256" key="6">
    <source>
        <dbReference type="ARBA" id="ARBA00023136"/>
    </source>
</evidence>
<dbReference type="InterPro" id="IPR001320">
    <property type="entry name" value="Iontro_rcpt_C"/>
</dbReference>
<name>A0A6A4VHV8_AMPAM</name>
<evidence type="ECO:0000313" key="12">
    <source>
        <dbReference type="EMBL" id="KAF0290870.1"/>
    </source>
</evidence>
<feature type="transmembrane region" description="Helical" evidence="10">
    <location>
        <begin position="380"/>
        <end position="399"/>
    </location>
</feature>
<dbReference type="Gene3D" id="3.40.190.10">
    <property type="entry name" value="Periplasmic binding protein-like II"/>
    <property type="match status" value="1"/>
</dbReference>
<proteinExistence type="inferred from homology"/>
<dbReference type="PANTHER" id="PTHR42643">
    <property type="entry name" value="IONOTROPIC RECEPTOR 20A-RELATED"/>
    <property type="match status" value="1"/>
</dbReference>
<evidence type="ECO:0000256" key="1">
    <source>
        <dbReference type="ARBA" id="ARBA00004651"/>
    </source>
</evidence>
<gene>
    <name evidence="12" type="primary">glr-1_2</name>
    <name evidence="12" type="ORF">FJT64_010941</name>
</gene>
<evidence type="ECO:0000256" key="10">
    <source>
        <dbReference type="SAM" id="Phobius"/>
    </source>
</evidence>
<evidence type="ECO:0000256" key="3">
    <source>
        <dbReference type="ARBA" id="ARBA00022475"/>
    </source>
</evidence>
<feature type="region of interest" description="Disordered" evidence="9">
    <location>
        <begin position="27"/>
        <end position="54"/>
    </location>
</feature>
<evidence type="ECO:0000256" key="2">
    <source>
        <dbReference type="ARBA" id="ARBA00008685"/>
    </source>
</evidence>
<accession>A0A6A4VHV8</accession>
<evidence type="ECO:0000256" key="8">
    <source>
        <dbReference type="ARBA" id="ARBA00023180"/>
    </source>
</evidence>
<comment type="similarity">
    <text evidence="2">Belongs to the glutamate-gated ion channel (TC 1.A.10.1) family.</text>
</comment>
<dbReference type="OrthoDB" id="6340340at2759"/>
<dbReference type="InterPro" id="IPR052192">
    <property type="entry name" value="Insect_Ionotropic_Sensory_Rcpt"/>
</dbReference>
<evidence type="ECO:0000313" key="13">
    <source>
        <dbReference type="Proteomes" id="UP000440578"/>
    </source>
</evidence>
<keyword evidence="6 10" id="KW-0472">Membrane</keyword>
<evidence type="ECO:0000256" key="9">
    <source>
        <dbReference type="SAM" id="MobiDB-lite"/>
    </source>
</evidence>
<dbReference type="AlphaFoldDB" id="A0A6A4VHV8"/>
<keyword evidence="13" id="KW-1185">Reference proteome</keyword>
<dbReference type="Pfam" id="PF00060">
    <property type="entry name" value="Lig_chan"/>
    <property type="match status" value="1"/>
</dbReference>
<keyword evidence="4 10" id="KW-0812">Transmembrane</keyword>
<feature type="transmembrane region" description="Helical" evidence="10">
    <location>
        <begin position="632"/>
        <end position="660"/>
    </location>
</feature>
<feature type="region of interest" description="Disordered" evidence="9">
    <location>
        <begin position="1"/>
        <end position="20"/>
    </location>
</feature>
<evidence type="ECO:0000256" key="4">
    <source>
        <dbReference type="ARBA" id="ARBA00022692"/>
    </source>
</evidence>
<dbReference type="GO" id="GO:0015276">
    <property type="term" value="F:ligand-gated monoatomic ion channel activity"/>
    <property type="evidence" value="ECO:0007669"/>
    <property type="project" value="InterPro"/>
</dbReference>
<dbReference type="GO" id="GO:0050906">
    <property type="term" value="P:detection of stimulus involved in sensory perception"/>
    <property type="evidence" value="ECO:0007669"/>
    <property type="project" value="UniProtKB-ARBA"/>
</dbReference>
<sequence length="677" mass="75454">MAPPPLRPGGPKTFQGHHRPIRGITVLTGAPQDRQGHHRPSRDTTGLARGAPDRPEAPLQGWWCPWQACGVHGRPVVPLLGLWPKVPLRGRWCPWQASGAPGRSVVPLADSERSLLLGLLSSRLLFARLLHSSPAASLRGEAGPTSAPQVVWFVPETDSASTSRLFEQVRGDDGRRWLLVSLSGRRDAHFLRGYAPRHAYMIDGNGTTRFHSARDYHREWWARGECRGARYVQQREVDGITASRGAMRGVHLRLLYANEPWKTSQETSTALMGVVHEEGRIKGGLIGSLILLLQEILGFSYSLHPVGPDHNTTAWDRIVYELNQGRGEMTAGRLTYSLNRLSLVVFSHPLQAELAGVAIASKYTRTLSDFRVGQPLTSGAWRALVLTQLAAVLVLCLIARCQQRLRSSLDEPADETNVSFWALTVFAVTCQQSAAVRSDAAHSYRVAITALYLFSLFITACYSGNLLADMALSRRVMPFDSLQEALDQGWKVTDDDVGLAMEEMVVQPLFGRRMSQLPRTSGDPTEGRNFRITTSSRAEVDSNCTQLGRHEPCEVCLWPGTLVHMPVSLSFSPSFAYRHLFNFLIPQLLDRGVVSREMRRWQTRRPYDMVCPEHTLAPLQKTFLGTENLRNVFLVVGYGLVSSAAVLVCEVAVHALWTACVRKGRQMWRRNRKVVQD</sequence>
<dbReference type="Gene3D" id="1.10.287.70">
    <property type="match status" value="1"/>
</dbReference>
<dbReference type="PANTHER" id="PTHR42643:SF24">
    <property type="entry name" value="IONOTROPIC RECEPTOR 60A"/>
    <property type="match status" value="1"/>
</dbReference>